<dbReference type="EMBL" id="JBHSWB010000003">
    <property type="protein sequence ID" value="MFC6663418.1"/>
    <property type="molecule type" value="Genomic_DNA"/>
</dbReference>
<dbReference type="Proteomes" id="UP001596317">
    <property type="component" value="Unassembled WGS sequence"/>
</dbReference>
<reference evidence="2" key="1">
    <citation type="journal article" date="2019" name="Int. J. Syst. Evol. Microbiol.">
        <title>The Global Catalogue of Microorganisms (GCM) 10K type strain sequencing project: providing services to taxonomists for standard genome sequencing and annotation.</title>
        <authorList>
            <consortium name="The Broad Institute Genomics Platform"/>
            <consortium name="The Broad Institute Genome Sequencing Center for Infectious Disease"/>
            <person name="Wu L."/>
            <person name="Ma J."/>
        </authorList>
    </citation>
    <scope>NUCLEOTIDE SEQUENCE [LARGE SCALE GENOMIC DNA]</scope>
    <source>
        <strain evidence="2">CCUG 63830</strain>
    </source>
</reference>
<name>A0ABW1ZS45_9DEIO</name>
<evidence type="ECO:0000313" key="1">
    <source>
        <dbReference type="EMBL" id="MFC6663418.1"/>
    </source>
</evidence>
<keyword evidence="2" id="KW-1185">Reference proteome</keyword>
<evidence type="ECO:0000313" key="2">
    <source>
        <dbReference type="Proteomes" id="UP001596317"/>
    </source>
</evidence>
<gene>
    <name evidence="1" type="ORF">ACFP90_25660</name>
</gene>
<organism evidence="1 2">
    <name type="scientific">Deinococcus multiflagellatus</name>
    <dbReference type="NCBI Taxonomy" id="1656887"/>
    <lineage>
        <taxon>Bacteria</taxon>
        <taxon>Thermotogati</taxon>
        <taxon>Deinococcota</taxon>
        <taxon>Deinococci</taxon>
        <taxon>Deinococcales</taxon>
        <taxon>Deinococcaceae</taxon>
        <taxon>Deinococcus</taxon>
    </lineage>
</organism>
<comment type="caution">
    <text evidence="1">The sequence shown here is derived from an EMBL/GenBank/DDBJ whole genome shotgun (WGS) entry which is preliminary data.</text>
</comment>
<sequence length="99" mass="10479">MRDNQVLEVQLESLGDPGRISSATMALAAAIDSAARAPAPKAASGLGRLFRRGQDDAPLHTDKGAVGRTLQELRAAVQELRVTPFATLTLDWDDVPDVG</sequence>
<accession>A0ABW1ZS45</accession>
<protein>
    <submittedName>
        <fullName evidence="1">Uncharacterized protein</fullName>
    </submittedName>
</protein>
<proteinExistence type="predicted"/>
<dbReference type="RefSeq" id="WP_380059182.1">
    <property type="nucleotide sequence ID" value="NZ_JBHSWB010000003.1"/>
</dbReference>